<evidence type="ECO:0000256" key="1">
    <source>
        <dbReference type="ARBA" id="ARBA00004514"/>
    </source>
</evidence>
<comment type="subcellular location">
    <subcellularLocation>
        <location evidence="1 6">Cytoplasm</location>
        <location evidence="1 6">Cytosol</location>
    </subcellularLocation>
</comment>
<keyword evidence="7" id="KW-0282">Flagellum</keyword>
<evidence type="ECO:0000256" key="2">
    <source>
        <dbReference type="ARBA" id="ARBA00008787"/>
    </source>
</evidence>
<dbReference type="EMBL" id="SLXD01000009">
    <property type="protein sequence ID" value="TCP01562.1"/>
    <property type="molecule type" value="Genomic_DNA"/>
</dbReference>
<dbReference type="GO" id="GO:0071973">
    <property type="term" value="P:bacterial-type flagellum-dependent cell motility"/>
    <property type="evidence" value="ECO:0007669"/>
    <property type="project" value="TreeGrafter"/>
</dbReference>
<keyword evidence="5" id="KW-0143">Chaperone</keyword>
<dbReference type="PIRSF" id="PIRSF039090">
    <property type="entry name" value="Flis"/>
    <property type="match status" value="1"/>
</dbReference>
<dbReference type="Gene3D" id="1.20.120.340">
    <property type="entry name" value="Flagellar protein FliS"/>
    <property type="match status" value="1"/>
</dbReference>
<evidence type="ECO:0000313" key="7">
    <source>
        <dbReference type="EMBL" id="TCP01562.1"/>
    </source>
</evidence>
<dbReference type="PANTHER" id="PTHR34773">
    <property type="entry name" value="FLAGELLAR SECRETION CHAPERONE FLIS"/>
    <property type="match status" value="1"/>
</dbReference>
<dbReference type="GO" id="GO:0005829">
    <property type="term" value="C:cytosol"/>
    <property type="evidence" value="ECO:0007669"/>
    <property type="project" value="UniProtKB-SubCell"/>
</dbReference>
<comment type="caution">
    <text evidence="7">The sequence shown here is derived from an EMBL/GenBank/DDBJ whole genome shotgun (WGS) entry which is preliminary data.</text>
</comment>
<evidence type="ECO:0000256" key="5">
    <source>
        <dbReference type="ARBA" id="ARBA00023186"/>
    </source>
</evidence>
<dbReference type="AlphaFoldDB" id="A0A4R2M4S8"/>
<keyword evidence="7" id="KW-0969">Cilium</keyword>
<dbReference type="InterPro" id="IPR003713">
    <property type="entry name" value="FliS"/>
</dbReference>
<dbReference type="GO" id="GO:0044780">
    <property type="term" value="P:bacterial-type flagellum assembly"/>
    <property type="evidence" value="ECO:0007669"/>
    <property type="project" value="InterPro"/>
</dbReference>
<dbReference type="PANTHER" id="PTHR34773:SF1">
    <property type="entry name" value="FLAGELLAR SECRETION CHAPERONE FLIS"/>
    <property type="match status" value="1"/>
</dbReference>
<dbReference type="CDD" id="cd16098">
    <property type="entry name" value="FliS"/>
    <property type="match status" value="1"/>
</dbReference>
<accession>A0A4R2M4S8</accession>
<dbReference type="SUPFAM" id="SSF101116">
    <property type="entry name" value="Flagellar export chaperone FliS"/>
    <property type="match status" value="1"/>
</dbReference>
<keyword evidence="3 6" id="KW-0963">Cytoplasm</keyword>
<dbReference type="InterPro" id="IPR036584">
    <property type="entry name" value="FliS_sf"/>
</dbReference>
<reference evidence="7 8" key="1">
    <citation type="submission" date="2019-03" db="EMBL/GenBank/DDBJ databases">
        <title>Genomic Encyclopedia of Type Strains, Phase IV (KMG-IV): sequencing the most valuable type-strain genomes for metagenomic binning, comparative biology and taxonomic classification.</title>
        <authorList>
            <person name="Goeker M."/>
        </authorList>
    </citation>
    <scope>NUCLEOTIDE SEQUENCE [LARGE SCALE GENOMIC DNA]</scope>
    <source>
        <strain evidence="7 8">DSM 1709</strain>
    </source>
</reference>
<organism evidence="7 8">
    <name type="scientific">Rubrivivax gelatinosus</name>
    <name type="common">Rhodocyclus gelatinosus</name>
    <name type="synonym">Rhodopseudomonas gelatinosa</name>
    <dbReference type="NCBI Taxonomy" id="28068"/>
    <lineage>
        <taxon>Bacteria</taxon>
        <taxon>Pseudomonadati</taxon>
        <taxon>Pseudomonadota</taxon>
        <taxon>Betaproteobacteria</taxon>
        <taxon>Burkholderiales</taxon>
        <taxon>Sphaerotilaceae</taxon>
        <taxon>Rubrivivax</taxon>
    </lineage>
</organism>
<dbReference type="RefSeq" id="WP_132648149.1">
    <property type="nucleotide sequence ID" value="NZ_CP181386.1"/>
</dbReference>
<evidence type="ECO:0000256" key="4">
    <source>
        <dbReference type="ARBA" id="ARBA00022795"/>
    </source>
</evidence>
<dbReference type="GeneID" id="99685913"/>
<name>A0A4R2M4S8_RUBGE</name>
<dbReference type="OrthoDB" id="9792010at2"/>
<dbReference type="NCBIfam" id="TIGR00208">
    <property type="entry name" value="fliS"/>
    <property type="match status" value="1"/>
</dbReference>
<evidence type="ECO:0000256" key="3">
    <source>
        <dbReference type="ARBA" id="ARBA00022490"/>
    </source>
</evidence>
<comment type="similarity">
    <text evidence="2 6">Belongs to the FliS family.</text>
</comment>
<keyword evidence="4 6" id="KW-1005">Bacterial flagellum biogenesis</keyword>
<gene>
    <name evidence="7" type="ORF">EV684_109201</name>
</gene>
<protein>
    <recommendedName>
        <fullName evidence="6">Flagellar secretion chaperone FliS</fullName>
    </recommendedName>
</protein>
<proteinExistence type="inferred from homology"/>
<keyword evidence="7" id="KW-0966">Cell projection</keyword>
<dbReference type="Pfam" id="PF02561">
    <property type="entry name" value="FliS"/>
    <property type="match status" value="1"/>
</dbReference>
<sequence length="144" mass="15810">MFSTSSAYARPQQFANAYRHIGTETGVSGATPHRLVAMLFEGYMDAVVQARGGMRAGNVERKNRGIQRALRIVGEGLRENLDMKSGGRLAQDLNELYGYLELRLTQANIRNDEALLDECQRLVQPLQDAWAAIGDKVGGQSGRG</sequence>
<evidence type="ECO:0000256" key="6">
    <source>
        <dbReference type="PIRNR" id="PIRNR039090"/>
    </source>
</evidence>
<dbReference type="Proteomes" id="UP000295106">
    <property type="component" value="Unassembled WGS sequence"/>
</dbReference>
<evidence type="ECO:0000313" key="8">
    <source>
        <dbReference type="Proteomes" id="UP000295106"/>
    </source>
</evidence>